<accession>A0A8J2N0V9</accession>
<dbReference type="AlphaFoldDB" id="A0A8J2N0V9"/>
<organism evidence="2 3">
    <name type="scientific">Cotesia congregata</name>
    <name type="common">Parasitoid wasp</name>
    <name type="synonym">Apanteles congregatus</name>
    <dbReference type="NCBI Taxonomy" id="51543"/>
    <lineage>
        <taxon>Eukaryota</taxon>
        <taxon>Metazoa</taxon>
        <taxon>Ecdysozoa</taxon>
        <taxon>Arthropoda</taxon>
        <taxon>Hexapoda</taxon>
        <taxon>Insecta</taxon>
        <taxon>Pterygota</taxon>
        <taxon>Neoptera</taxon>
        <taxon>Endopterygota</taxon>
        <taxon>Hymenoptera</taxon>
        <taxon>Apocrita</taxon>
        <taxon>Ichneumonoidea</taxon>
        <taxon>Braconidae</taxon>
        <taxon>Microgastrinae</taxon>
        <taxon>Cotesia</taxon>
    </lineage>
</organism>
<feature type="region of interest" description="Disordered" evidence="1">
    <location>
        <begin position="90"/>
        <end position="114"/>
    </location>
</feature>
<evidence type="ECO:0000313" key="3">
    <source>
        <dbReference type="Proteomes" id="UP000786811"/>
    </source>
</evidence>
<gene>
    <name evidence="2" type="ORF">HICCMSTLAB_LOCUS14027</name>
</gene>
<name>A0A8J2N0V9_COTCN</name>
<dbReference type="OrthoDB" id="7711210at2759"/>
<comment type="caution">
    <text evidence="2">The sequence shown here is derived from an EMBL/GenBank/DDBJ whole genome shotgun (WGS) entry which is preliminary data.</text>
</comment>
<evidence type="ECO:0000256" key="1">
    <source>
        <dbReference type="SAM" id="MobiDB-lite"/>
    </source>
</evidence>
<protein>
    <submittedName>
        <fullName evidence="2">Uncharacterized protein</fullName>
    </submittedName>
</protein>
<dbReference type="Proteomes" id="UP000786811">
    <property type="component" value="Unassembled WGS sequence"/>
</dbReference>
<evidence type="ECO:0000313" key="2">
    <source>
        <dbReference type="EMBL" id="CAG5109391.1"/>
    </source>
</evidence>
<proteinExistence type="predicted"/>
<reference evidence="2" key="1">
    <citation type="submission" date="2021-04" db="EMBL/GenBank/DDBJ databases">
        <authorList>
            <person name="Chebbi M.A.C M."/>
        </authorList>
    </citation>
    <scope>NUCLEOTIDE SEQUENCE</scope>
</reference>
<dbReference type="EMBL" id="CAJNRD030001349">
    <property type="protein sequence ID" value="CAG5109391.1"/>
    <property type="molecule type" value="Genomic_DNA"/>
</dbReference>
<keyword evidence="3" id="KW-1185">Reference proteome</keyword>
<sequence>MSEEASSVGKFDHDNGQQIKDEELFKKFLERYRKVFQFEQNHPGKEISLSISGERVLFHVETREVPYQADKSNMNEDEWRAAIKWIEKQEGDGPWVVSPGDDDQKSVSQEDEETLLRDAIERGDEAERERCEKKRCDKESTLLNKADLSQGVAKKNEIEALPGTAS</sequence>